<dbReference type="SMART" id="SM00427">
    <property type="entry name" value="H2B"/>
    <property type="match status" value="1"/>
</dbReference>
<dbReference type="RefSeq" id="XP_019489026.1">
    <property type="nucleotide sequence ID" value="XM_019633481.1"/>
</dbReference>
<evidence type="ECO:0000256" key="1">
    <source>
        <dbReference type="ARBA" id="ARBA00006846"/>
    </source>
</evidence>
<evidence type="ECO:0000256" key="2">
    <source>
        <dbReference type="SAM" id="MobiDB-lite"/>
    </source>
</evidence>
<name>A0A8B7QK99_HIPAR</name>
<dbReference type="GO" id="GO:0030527">
    <property type="term" value="F:structural constituent of chromatin"/>
    <property type="evidence" value="ECO:0007669"/>
    <property type="project" value="InterPro"/>
</dbReference>
<dbReference type="Proteomes" id="UP000694851">
    <property type="component" value="Unplaced"/>
</dbReference>
<organism evidence="4 5">
    <name type="scientific">Hipposideros armiger</name>
    <name type="common">Great Himalayan leaf-nosed bat</name>
    <dbReference type="NCBI Taxonomy" id="186990"/>
    <lineage>
        <taxon>Eukaryota</taxon>
        <taxon>Metazoa</taxon>
        <taxon>Chordata</taxon>
        <taxon>Craniata</taxon>
        <taxon>Vertebrata</taxon>
        <taxon>Euteleostomi</taxon>
        <taxon>Mammalia</taxon>
        <taxon>Eutheria</taxon>
        <taxon>Laurasiatheria</taxon>
        <taxon>Chiroptera</taxon>
        <taxon>Yinpterochiroptera</taxon>
        <taxon>Rhinolophoidea</taxon>
        <taxon>Hipposideridae</taxon>
        <taxon>Hipposideros</taxon>
    </lineage>
</organism>
<proteinExistence type="inferred from homology"/>
<accession>A0A8B7QK99</accession>
<dbReference type="KEGG" id="hai:109377211"/>
<dbReference type="InterPro" id="IPR007125">
    <property type="entry name" value="H2A/H2B/H3"/>
</dbReference>
<evidence type="ECO:0000313" key="4">
    <source>
        <dbReference type="Proteomes" id="UP000694851"/>
    </source>
</evidence>
<dbReference type="PRINTS" id="PR00621">
    <property type="entry name" value="HISTONEH2B"/>
</dbReference>
<evidence type="ECO:0000259" key="3">
    <source>
        <dbReference type="Pfam" id="PF00125"/>
    </source>
</evidence>
<comment type="similarity">
    <text evidence="1">Belongs to the histone H2B family.</text>
</comment>
<dbReference type="InterPro" id="IPR000558">
    <property type="entry name" value="Histone_H2B"/>
</dbReference>
<feature type="region of interest" description="Disordered" evidence="2">
    <location>
        <begin position="1"/>
        <end position="48"/>
    </location>
</feature>
<dbReference type="GO" id="GO:0003677">
    <property type="term" value="F:DNA binding"/>
    <property type="evidence" value="ECO:0007669"/>
    <property type="project" value="InterPro"/>
</dbReference>
<evidence type="ECO:0000313" key="5">
    <source>
        <dbReference type="RefSeq" id="XP_019489026.1"/>
    </source>
</evidence>
<sequence>MAEPISEATSEELLDTKEPTEEPPLEIPKQKQPRRRRRRHQHLYRHRRGGCAHSFATYLSRVLKNVHQSLSLSQEAVSIMVSFMKDIFERIADEASLTRPRAYSATPSAPPMPPERSRRLCACSCLGELGKHTMSEATKATL</sequence>
<feature type="domain" description="Core Histone H2A/H2B/H3" evidence="3">
    <location>
        <begin position="53"/>
        <end position="98"/>
    </location>
</feature>
<protein>
    <submittedName>
        <fullName evidence="5">Histone H2B type W-T-like</fullName>
    </submittedName>
</protein>
<dbReference type="PANTHER" id="PTHR23428">
    <property type="entry name" value="HISTONE H2B"/>
    <property type="match status" value="1"/>
</dbReference>
<feature type="compositionally biased region" description="Basic residues" evidence="2">
    <location>
        <begin position="31"/>
        <end position="48"/>
    </location>
</feature>
<dbReference type="AlphaFoldDB" id="A0A8B7QK99"/>
<dbReference type="Pfam" id="PF00125">
    <property type="entry name" value="Histone"/>
    <property type="match status" value="1"/>
</dbReference>
<dbReference type="InterPro" id="IPR009072">
    <property type="entry name" value="Histone-fold"/>
</dbReference>
<dbReference type="GO" id="GO:0046982">
    <property type="term" value="F:protein heterodimerization activity"/>
    <property type="evidence" value="ECO:0007669"/>
    <property type="project" value="InterPro"/>
</dbReference>
<dbReference type="Gene3D" id="1.10.20.10">
    <property type="entry name" value="Histone, subunit A"/>
    <property type="match status" value="1"/>
</dbReference>
<gene>
    <name evidence="5" type="primary">LOC109377211</name>
</gene>
<reference evidence="5" key="1">
    <citation type="submission" date="2025-08" db="UniProtKB">
        <authorList>
            <consortium name="RefSeq"/>
        </authorList>
    </citation>
    <scope>IDENTIFICATION</scope>
    <source>
        <tissue evidence="5">Muscle</tissue>
    </source>
</reference>
<dbReference type="GeneID" id="109377211"/>
<keyword evidence="4" id="KW-1185">Reference proteome</keyword>
<dbReference type="SUPFAM" id="SSF47113">
    <property type="entry name" value="Histone-fold"/>
    <property type="match status" value="1"/>
</dbReference>
<dbReference type="GO" id="GO:0000786">
    <property type="term" value="C:nucleosome"/>
    <property type="evidence" value="ECO:0007669"/>
    <property type="project" value="InterPro"/>
</dbReference>